<dbReference type="GeneID" id="78455363"/>
<keyword evidence="1" id="KW-0472">Membrane</keyword>
<feature type="transmembrane region" description="Helical" evidence="1">
    <location>
        <begin position="9"/>
        <end position="29"/>
    </location>
</feature>
<accession>A0AAX1TMY4</accession>
<evidence type="ECO:0000313" key="2">
    <source>
        <dbReference type="EMBL" id="SQJ00497.1"/>
    </source>
</evidence>
<dbReference type="EMBL" id="LS483487">
    <property type="protein sequence ID" value="SQJ00497.1"/>
    <property type="molecule type" value="Genomic_DNA"/>
</dbReference>
<protein>
    <recommendedName>
        <fullName evidence="4">Type II secretion system protein</fullName>
    </recommendedName>
</protein>
<evidence type="ECO:0008006" key="4">
    <source>
        <dbReference type="Google" id="ProtNLM"/>
    </source>
</evidence>
<gene>
    <name evidence="2" type="ORF">NCTC12112_00777</name>
</gene>
<reference evidence="2 3" key="1">
    <citation type="submission" date="2018-06" db="EMBL/GenBank/DDBJ databases">
        <authorList>
            <consortium name="Pathogen Informatics"/>
            <person name="Doyle S."/>
        </authorList>
    </citation>
    <scope>NUCLEOTIDE SEQUENCE [LARGE SCALE GENOMIC DNA]</scope>
    <source>
        <strain evidence="2 3">NCTC12112</strain>
    </source>
</reference>
<keyword evidence="1" id="KW-1133">Transmembrane helix</keyword>
<proteinExistence type="predicted"/>
<keyword evidence="1" id="KW-0812">Transmembrane</keyword>
<name>A0AAX1TMY4_9FUSO</name>
<dbReference type="RefSeq" id="WP_005976350.1">
    <property type="nucleotide sequence ID" value="NZ_BAABXY010000001.1"/>
</dbReference>
<dbReference type="Proteomes" id="UP000249008">
    <property type="component" value="Chromosome 1"/>
</dbReference>
<organism evidence="2 3">
    <name type="scientific">Fusobacterium ulcerans</name>
    <dbReference type="NCBI Taxonomy" id="861"/>
    <lineage>
        <taxon>Bacteria</taxon>
        <taxon>Fusobacteriati</taxon>
        <taxon>Fusobacteriota</taxon>
        <taxon>Fusobacteriia</taxon>
        <taxon>Fusobacteriales</taxon>
        <taxon>Fusobacteriaceae</taxon>
        <taxon>Fusobacterium</taxon>
    </lineage>
</organism>
<dbReference type="AlphaFoldDB" id="A0AAX1TMY4"/>
<dbReference type="KEGG" id="ful:C4N20_11105"/>
<sequence>MKKNFDWKVMLGTGTVILGIAVIILIGIYNINDLKEARKAEATLKNLRELRIALEKYYTLTKDYPDLTKDGAKDNLKILDFKTPTGETISFAEIYGRNSIPKTPENERVNSSNEVYNTNDFRNGTNIGGWNYDYSGRTGEIHANLPFNVFSQNMNWCEH</sequence>
<evidence type="ECO:0000256" key="1">
    <source>
        <dbReference type="SAM" id="Phobius"/>
    </source>
</evidence>
<evidence type="ECO:0000313" key="3">
    <source>
        <dbReference type="Proteomes" id="UP000249008"/>
    </source>
</evidence>